<dbReference type="EMBL" id="ML119684">
    <property type="protein sequence ID" value="RPA80829.1"/>
    <property type="molecule type" value="Genomic_DNA"/>
</dbReference>
<evidence type="ECO:0000313" key="2">
    <source>
        <dbReference type="Proteomes" id="UP000275078"/>
    </source>
</evidence>
<evidence type="ECO:0000313" key="1">
    <source>
        <dbReference type="EMBL" id="RPA80829.1"/>
    </source>
</evidence>
<name>A0A3N4I475_ASCIM</name>
<protein>
    <submittedName>
        <fullName evidence="1">Uncharacterized protein</fullName>
    </submittedName>
</protein>
<gene>
    <name evidence="1" type="ORF">BJ508DRAFT_326923</name>
</gene>
<sequence length="399" mass="45423">MNRLYKTYMHQIHLRIIRRHFPEAAIKLVDILRIHRNHAQQAQIRLIFCEMMVKRCESLCTEAVQTTHVDRQYLAAGQPDQLPSNRRIGFLSNTHRIALEADLDRIKYMLVSTVEISLRKMMEKVQHDCGVPDSHHLASTGTPGVQLGGGIYKVINRITPEVMTLLGFLWAVMSSKIMTRDHDLLVDVECWLAQVQIADDWFEAWVTKELEKESTGDAAVKALELGHLFVAFEEILTSTLVATLTYIGVPIPEDPMADTLFQGLTTLKQFQKQVIWFQIQLWDMLLGWVERVYASYIGSIPVMLWPILPQPKYCYTSYGFDSTARHIPSGAISFSYAELSNELKSLELVGKLFMEIGKIPGHDRGKSQRWIGLWAWGSEDHPLAGTDGAPWNGERAGFK</sequence>
<dbReference type="Proteomes" id="UP000275078">
    <property type="component" value="Unassembled WGS sequence"/>
</dbReference>
<keyword evidence="2" id="KW-1185">Reference proteome</keyword>
<organism evidence="1 2">
    <name type="scientific">Ascobolus immersus RN42</name>
    <dbReference type="NCBI Taxonomy" id="1160509"/>
    <lineage>
        <taxon>Eukaryota</taxon>
        <taxon>Fungi</taxon>
        <taxon>Dikarya</taxon>
        <taxon>Ascomycota</taxon>
        <taxon>Pezizomycotina</taxon>
        <taxon>Pezizomycetes</taxon>
        <taxon>Pezizales</taxon>
        <taxon>Ascobolaceae</taxon>
        <taxon>Ascobolus</taxon>
    </lineage>
</organism>
<proteinExistence type="predicted"/>
<accession>A0A3N4I475</accession>
<reference evidence="1 2" key="1">
    <citation type="journal article" date="2018" name="Nat. Ecol. Evol.">
        <title>Pezizomycetes genomes reveal the molecular basis of ectomycorrhizal truffle lifestyle.</title>
        <authorList>
            <person name="Murat C."/>
            <person name="Payen T."/>
            <person name="Noel B."/>
            <person name="Kuo A."/>
            <person name="Morin E."/>
            <person name="Chen J."/>
            <person name="Kohler A."/>
            <person name="Krizsan K."/>
            <person name="Balestrini R."/>
            <person name="Da Silva C."/>
            <person name="Montanini B."/>
            <person name="Hainaut M."/>
            <person name="Levati E."/>
            <person name="Barry K.W."/>
            <person name="Belfiori B."/>
            <person name="Cichocki N."/>
            <person name="Clum A."/>
            <person name="Dockter R.B."/>
            <person name="Fauchery L."/>
            <person name="Guy J."/>
            <person name="Iotti M."/>
            <person name="Le Tacon F."/>
            <person name="Lindquist E.A."/>
            <person name="Lipzen A."/>
            <person name="Malagnac F."/>
            <person name="Mello A."/>
            <person name="Molinier V."/>
            <person name="Miyauchi S."/>
            <person name="Poulain J."/>
            <person name="Riccioni C."/>
            <person name="Rubini A."/>
            <person name="Sitrit Y."/>
            <person name="Splivallo R."/>
            <person name="Traeger S."/>
            <person name="Wang M."/>
            <person name="Zifcakova L."/>
            <person name="Wipf D."/>
            <person name="Zambonelli A."/>
            <person name="Paolocci F."/>
            <person name="Nowrousian M."/>
            <person name="Ottonello S."/>
            <person name="Baldrian P."/>
            <person name="Spatafora J.W."/>
            <person name="Henrissat B."/>
            <person name="Nagy L.G."/>
            <person name="Aury J.M."/>
            <person name="Wincker P."/>
            <person name="Grigoriev I.V."/>
            <person name="Bonfante P."/>
            <person name="Martin F.M."/>
        </authorList>
    </citation>
    <scope>NUCLEOTIDE SEQUENCE [LARGE SCALE GENOMIC DNA]</scope>
    <source>
        <strain evidence="1 2">RN42</strain>
    </source>
</reference>
<dbReference type="AlphaFoldDB" id="A0A3N4I475"/>